<dbReference type="PANTHER" id="PTHR33307:SF6">
    <property type="entry name" value="ALPHA-RHAMNOSIDASE (EUROFUNG)-RELATED"/>
    <property type="match status" value="1"/>
</dbReference>
<dbReference type="InterPro" id="IPR035396">
    <property type="entry name" value="Bac_rhamnosid6H"/>
</dbReference>
<dbReference type="EC" id="3.2.1.40" evidence="2"/>
<dbReference type="InterPro" id="IPR013783">
    <property type="entry name" value="Ig-like_fold"/>
</dbReference>
<protein>
    <recommendedName>
        <fullName evidence="2">alpha-L-rhamnosidase</fullName>
        <ecNumber evidence="2">3.2.1.40</ecNumber>
    </recommendedName>
</protein>
<keyword evidence="10" id="KW-1185">Reference proteome</keyword>
<evidence type="ECO:0000259" key="7">
    <source>
        <dbReference type="Pfam" id="PF17389"/>
    </source>
</evidence>
<name>A0A6C2U8G8_PONDE</name>
<dbReference type="SUPFAM" id="SSF49785">
    <property type="entry name" value="Galactose-binding domain-like"/>
    <property type="match status" value="1"/>
</dbReference>
<feature type="chain" id="PRO_5025535791" description="alpha-L-rhamnosidase" evidence="4">
    <location>
        <begin position="21"/>
        <end position="948"/>
    </location>
</feature>
<dbReference type="EMBL" id="CAAHFG010000003">
    <property type="protein sequence ID" value="VGO15706.1"/>
    <property type="molecule type" value="Genomic_DNA"/>
</dbReference>
<accession>A0A6C2U8G8</accession>
<dbReference type="Proteomes" id="UP000366872">
    <property type="component" value="Unassembled WGS sequence"/>
</dbReference>
<sequence>MIKMKWITLMAMLAAVPAMAGTGAHSLTVGEGFVNPLGFYDSTPIFSWKLPDGVKKQTAYRIEVQDDAVLWDSGWVESDQSVFVPYGGEPLRSRQRLEWRVKFRDEKGTDSGWSRDASFELGLLTSKDWNAQWIRPVVEAEPDAAFELIKAVYRSKQNSRRNQDVTELLQKEIRSNTLSFNVNNHTLGGDPAYGEAKELVVTYKVGRKKKKDTLNENMRGRFPSSTTTEEPVAYFKREFSVSEKVERARLYVTARGVFEIELNGKKVGNDHFSNGWTSYNNRLDTMTYDVTDTLQSGGNELNALLGTGWYAGNIGFRGQKWSYGILPELLLQLEITYTSGRTEMVLSDETWQGTFDGAIRSSSIYNGEEYDARKVPANWRAVAVNPDLGSARLVPKPFAPVRATEMLAVQEITEPEPGRFVFDLGQNMVGWAKVHIPVVKDQTTTLRFAEMLNQDGTMYTANYRDAKSTDYYTAAETGTIEWEPVFTFHGFRYVELSGLPKGAKPSADWVTGVVLHSDLPRIGTFESSHEKLNQLQRNITWGQRGNFLDIPTDCPQRDERLGWTGDAQAFAPTALFNYDCHAFWKSWLGSMRHDQFADGRIPHVIPDVLIQGDSPGWMDAATIIPWEVYVRTGDIELLAANFEMMERLVGWYRGQSVDGLSPNIKGFGDWLQPYSEKTKGDTPHALLGAAFYAKSVQILADSARVLNRTADAEKYDAEAGTVKSAFAKHYFDADGKLQNAPETQTAYLLAIEFDLIPSDLQGKAMEHLVRLIGEAENHLRTGFLGTPYLAGVLDRKGHAELAFDLLFKETYPSWFYPINQGATTMWERWNSYTLEDGFHPEGMNSFNHYAYGAIGQWLYERVAGLAPDPAHPGYKHFFIRPLIAPQLTYAGAELETAYGKASSGWKKENGKIIMEVEVPPNTTATIEFPDGRTPETVFSGNYRFELGL</sequence>
<evidence type="ECO:0000256" key="4">
    <source>
        <dbReference type="SAM" id="SignalP"/>
    </source>
</evidence>
<feature type="signal peptide" evidence="4">
    <location>
        <begin position="1"/>
        <end position="20"/>
    </location>
</feature>
<evidence type="ECO:0000256" key="1">
    <source>
        <dbReference type="ARBA" id="ARBA00001445"/>
    </source>
</evidence>
<dbReference type="Pfam" id="PF25788">
    <property type="entry name" value="Ig_Rha78A_N"/>
    <property type="match status" value="1"/>
</dbReference>
<feature type="domain" description="Alpha-L-rhamnosidase C-terminal" evidence="8">
    <location>
        <begin position="869"/>
        <end position="937"/>
    </location>
</feature>
<organism evidence="9 10">
    <name type="scientific">Pontiella desulfatans</name>
    <dbReference type="NCBI Taxonomy" id="2750659"/>
    <lineage>
        <taxon>Bacteria</taxon>
        <taxon>Pseudomonadati</taxon>
        <taxon>Kiritimatiellota</taxon>
        <taxon>Kiritimatiellia</taxon>
        <taxon>Kiritimatiellales</taxon>
        <taxon>Pontiellaceae</taxon>
        <taxon>Pontiella</taxon>
    </lineage>
</organism>
<dbReference type="InterPro" id="IPR013737">
    <property type="entry name" value="Bac_rhamnosid_N"/>
</dbReference>
<dbReference type="InterPro" id="IPR012341">
    <property type="entry name" value="6hp_glycosidase-like_sf"/>
</dbReference>
<dbReference type="AlphaFoldDB" id="A0A6C2U8G8"/>
<reference evidence="9 10" key="1">
    <citation type="submission" date="2019-04" db="EMBL/GenBank/DDBJ databases">
        <authorList>
            <person name="Van Vliet M D."/>
        </authorList>
    </citation>
    <scope>NUCLEOTIDE SEQUENCE [LARGE SCALE GENOMIC DNA]</scope>
    <source>
        <strain evidence="9 10">F1</strain>
    </source>
</reference>
<dbReference type="GO" id="GO:0005975">
    <property type="term" value="P:carbohydrate metabolic process"/>
    <property type="evidence" value="ECO:0007669"/>
    <property type="project" value="InterPro"/>
</dbReference>
<evidence type="ECO:0000259" key="6">
    <source>
        <dbReference type="Pfam" id="PF08531"/>
    </source>
</evidence>
<evidence type="ECO:0000256" key="3">
    <source>
        <dbReference type="ARBA" id="ARBA00022801"/>
    </source>
</evidence>
<evidence type="ECO:0000259" key="8">
    <source>
        <dbReference type="Pfam" id="PF17390"/>
    </source>
</evidence>
<dbReference type="InterPro" id="IPR016007">
    <property type="entry name" value="Alpha_rhamnosid"/>
</dbReference>
<dbReference type="Gene3D" id="2.60.120.260">
    <property type="entry name" value="Galactose-binding domain-like"/>
    <property type="match status" value="2"/>
</dbReference>
<dbReference type="Pfam" id="PF08531">
    <property type="entry name" value="Bac_rhamnosid_N"/>
    <property type="match status" value="1"/>
</dbReference>
<feature type="domain" description="Alpha-L-rhamnosidase six-hairpin glycosidase" evidence="7">
    <location>
        <begin position="521"/>
        <end position="862"/>
    </location>
</feature>
<keyword evidence="3" id="KW-0378">Hydrolase</keyword>
<dbReference type="GO" id="GO:0030596">
    <property type="term" value="F:alpha-L-rhamnosidase activity"/>
    <property type="evidence" value="ECO:0007669"/>
    <property type="project" value="UniProtKB-EC"/>
</dbReference>
<dbReference type="Pfam" id="PF05592">
    <property type="entry name" value="Bac_rhamnosid"/>
    <property type="match status" value="1"/>
</dbReference>
<dbReference type="RefSeq" id="WP_136081285.1">
    <property type="nucleotide sequence ID" value="NZ_CAAHFG010000003.1"/>
</dbReference>
<feature type="domain" description="Alpha-L-rhamnosidase concanavalin-like" evidence="5">
    <location>
        <begin position="416"/>
        <end position="516"/>
    </location>
</feature>
<dbReference type="Gene3D" id="2.60.40.10">
    <property type="entry name" value="Immunoglobulins"/>
    <property type="match status" value="1"/>
</dbReference>
<dbReference type="InterPro" id="IPR035398">
    <property type="entry name" value="Bac_rhamnosid_C"/>
</dbReference>
<evidence type="ECO:0000256" key="2">
    <source>
        <dbReference type="ARBA" id="ARBA00012652"/>
    </source>
</evidence>
<comment type="catalytic activity">
    <reaction evidence="1">
        <text>Hydrolysis of terminal non-reducing alpha-L-rhamnose residues in alpha-L-rhamnosides.</text>
        <dbReference type="EC" id="3.2.1.40"/>
    </reaction>
</comment>
<dbReference type="InterPro" id="IPR008928">
    <property type="entry name" value="6-hairpin_glycosidase_sf"/>
</dbReference>
<feature type="domain" description="Bacterial alpha-L-rhamnosidase N-terminal" evidence="6">
    <location>
        <begin position="244"/>
        <end position="409"/>
    </location>
</feature>
<gene>
    <name evidence="9" type="ORF">PDESU_04291</name>
</gene>
<dbReference type="Pfam" id="PF17389">
    <property type="entry name" value="Bac_rhamnosid6H"/>
    <property type="match status" value="1"/>
</dbReference>
<evidence type="ECO:0000259" key="5">
    <source>
        <dbReference type="Pfam" id="PF05592"/>
    </source>
</evidence>
<dbReference type="PANTHER" id="PTHR33307">
    <property type="entry name" value="ALPHA-RHAMNOSIDASE (EUROFUNG)"/>
    <property type="match status" value="1"/>
</dbReference>
<dbReference type="InterPro" id="IPR008902">
    <property type="entry name" value="Rhamnosid_concanavalin"/>
</dbReference>
<evidence type="ECO:0000313" key="9">
    <source>
        <dbReference type="EMBL" id="VGO15706.1"/>
    </source>
</evidence>
<proteinExistence type="predicted"/>
<evidence type="ECO:0000313" key="10">
    <source>
        <dbReference type="Proteomes" id="UP000366872"/>
    </source>
</evidence>
<dbReference type="Gene3D" id="1.50.10.10">
    <property type="match status" value="1"/>
</dbReference>
<dbReference type="Pfam" id="PF17390">
    <property type="entry name" value="Bac_rhamnosid_C"/>
    <property type="match status" value="1"/>
</dbReference>
<dbReference type="InterPro" id="IPR008979">
    <property type="entry name" value="Galactose-bd-like_sf"/>
</dbReference>
<dbReference type="Gene3D" id="2.60.420.10">
    <property type="entry name" value="Maltose phosphorylase, domain 3"/>
    <property type="match status" value="1"/>
</dbReference>
<keyword evidence="4" id="KW-0732">Signal</keyword>
<dbReference type="SUPFAM" id="SSF48208">
    <property type="entry name" value="Six-hairpin glycosidases"/>
    <property type="match status" value="1"/>
</dbReference>
<dbReference type="PIRSF" id="PIRSF010631">
    <property type="entry name" value="A-rhamnsds"/>
    <property type="match status" value="1"/>
</dbReference>